<dbReference type="Gene3D" id="2.60.120.1440">
    <property type="match status" value="1"/>
</dbReference>
<dbReference type="InterPro" id="IPR032508">
    <property type="entry name" value="FecR_C"/>
</dbReference>
<protein>
    <submittedName>
        <fullName evidence="3">FecR family protein</fullName>
    </submittedName>
</protein>
<accession>A0A1H6UVX8</accession>
<dbReference type="EMBL" id="FNXY01000004">
    <property type="protein sequence ID" value="SEI95786.1"/>
    <property type="molecule type" value="Genomic_DNA"/>
</dbReference>
<feature type="domain" description="Protein FecR C-terminal" evidence="2">
    <location>
        <begin position="285"/>
        <end position="353"/>
    </location>
</feature>
<proteinExistence type="predicted"/>
<reference evidence="3 4" key="1">
    <citation type="submission" date="2016-10" db="EMBL/GenBank/DDBJ databases">
        <authorList>
            <person name="de Groot N.N."/>
        </authorList>
    </citation>
    <scope>NUCLEOTIDE SEQUENCE [LARGE SCALE GENOMIC DNA]</scope>
    <source>
        <strain evidence="3 4">DSM 19938</strain>
    </source>
</reference>
<dbReference type="InterPro" id="IPR006860">
    <property type="entry name" value="FecR"/>
</dbReference>
<name>A0A1H6UVX8_9BACT</name>
<dbReference type="Pfam" id="PF16344">
    <property type="entry name" value="FecR_C"/>
    <property type="match status" value="1"/>
</dbReference>
<dbReference type="InterPro" id="IPR012373">
    <property type="entry name" value="Ferrdict_sens_TM"/>
</dbReference>
<dbReference type="AlphaFoldDB" id="A0A1H6UVX8"/>
<dbReference type="Gene3D" id="3.55.50.30">
    <property type="match status" value="1"/>
</dbReference>
<evidence type="ECO:0000313" key="3">
    <source>
        <dbReference type="EMBL" id="SEI95786.1"/>
    </source>
</evidence>
<dbReference type="PANTHER" id="PTHR30273">
    <property type="entry name" value="PERIPLASMIC SIGNAL SENSOR AND SIGMA FACTOR ACTIVATOR FECR-RELATED"/>
    <property type="match status" value="1"/>
</dbReference>
<dbReference type="Pfam" id="PF04773">
    <property type="entry name" value="FecR"/>
    <property type="match status" value="1"/>
</dbReference>
<dbReference type="Proteomes" id="UP000199532">
    <property type="component" value="Unassembled WGS sequence"/>
</dbReference>
<feature type="domain" description="FecR protein" evidence="1">
    <location>
        <begin position="138"/>
        <end position="227"/>
    </location>
</feature>
<evidence type="ECO:0000313" key="4">
    <source>
        <dbReference type="Proteomes" id="UP000199532"/>
    </source>
</evidence>
<dbReference type="STRING" id="408657.SAMN04487995_2737"/>
<dbReference type="RefSeq" id="WP_090335720.1">
    <property type="nucleotide sequence ID" value="NZ_FNXY01000004.1"/>
</dbReference>
<evidence type="ECO:0000259" key="1">
    <source>
        <dbReference type="Pfam" id="PF04773"/>
    </source>
</evidence>
<sequence>MIDYRKYTVEEFARDEKFRQWVLEPSDETVLFWDNWLHQNQDKLSVISQATELLLTVHQRYKDDLSDAYVSQEINTLVEMAEASKNIKRISVFRNPIWRAAAVLLLASGFSLYYYSNRITEKTVAVVDSKLITKTNSSGKEMTVLLSDGSVATLLKGGSITFPKKFEGDTRQVYLKGEAFFDVTKNPTKPFLVFANETVTKVLGTSFLVKAMDGENTVMVVVKTGKVSVYPEKDYETLSSKDDREVAGVILSPNQQVVFNRKDNRLEKGIVENPDMLTLSTTSQELIFDDQPVTEVLRTLGEMYGIEIVFDKETLSGCPVSTIFKEENLKQRMNAICQAIGATYEVVDGQIIINSKGCLR</sequence>
<gene>
    <name evidence="3" type="ORF">SAMN04487995_2737</name>
</gene>
<evidence type="ECO:0000259" key="2">
    <source>
        <dbReference type="Pfam" id="PF16344"/>
    </source>
</evidence>
<dbReference type="PIRSF" id="PIRSF018266">
    <property type="entry name" value="FecR"/>
    <property type="match status" value="1"/>
</dbReference>
<organism evidence="3 4">
    <name type="scientific">Dyadobacter koreensis</name>
    <dbReference type="NCBI Taxonomy" id="408657"/>
    <lineage>
        <taxon>Bacteria</taxon>
        <taxon>Pseudomonadati</taxon>
        <taxon>Bacteroidota</taxon>
        <taxon>Cytophagia</taxon>
        <taxon>Cytophagales</taxon>
        <taxon>Spirosomataceae</taxon>
        <taxon>Dyadobacter</taxon>
    </lineage>
</organism>
<dbReference type="PANTHER" id="PTHR30273:SF2">
    <property type="entry name" value="PROTEIN FECR"/>
    <property type="match status" value="1"/>
</dbReference>
<dbReference type="OrthoDB" id="645173at2"/>
<dbReference type="GO" id="GO:0016989">
    <property type="term" value="F:sigma factor antagonist activity"/>
    <property type="evidence" value="ECO:0007669"/>
    <property type="project" value="TreeGrafter"/>
</dbReference>
<keyword evidence="4" id="KW-1185">Reference proteome</keyword>